<accession>A0A645C507</accession>
<sequence length="175" mass="19536">MIERLLQRGHGLLVANGAPFTRRMREFHFPRFTETGSITNLVLSQLYTPISLGDHLTVKTELDAYKDMLKALNYGSVYYYYPDIVPANPTLTSFMFPITPVALGKGYIIGRERILTNTSGLFGWGDDSGFTAHVFDRAGRETAKIAVPKIVRDGKTYAEVRIPEGFSAALVRSSR</sequence>
<protein>
    <submittedName>
        <fullName evidence="1">Uncharacterized protein</fullName>
    </submittedName>
</protein>
<gene>
    <name evidence="1" type="ORF">SDC9_119685</name>
</gene>
<organism evidence="1">
    <name type="scientific">bioreactor metagenome</name>
    <dbReference type="NCBI Taxonomy" id="1076179"/>
    <lineage>
        <taxon>unclassified sequences</taxon>
        <taxon>metagenomes</taxon>
        <taxon>ecological metagenomes</taxon>
    </lineage>
</organism>
<proteinExistence type="predicted"/>
<evidence type="ECO:0000313" key="1">
    <source>
        <dbReference type="EMBL" id="MPM72709.1"/>
    </source>
</evidence>
<dbReference type="EMBL" id="VSSQ01024908">
    <property type="protein sequence ID" value="MPM72709.1"/>
    <property type="molecule type" value="Genomic_DNA"/>
</dbReference>
<dbReference type="AlphaFoldDB" id="A0A645C507"/>
<comment type="caution">
    <text evidence="1">The sequence shown here is derived from an EMBL/GenBank/DDBJ whole genome shotgun (WGS) entry which is preliminary data.</text>
</comment>
<reference evidence="1" key="1">
    <citation type="submission" date="2019-08" db="EMBL/GenBank/DDBJ databases">
        <authorList>
            <person name="Kucharzyk K."/>
            <person name="Murdoch R.W."/>
            <person name="Higgins S."/>
            <person name="Loffler F."/>
        </authorList>
    </citation>
    <scope>NUCLEOTIDE SEQUENCE</scope>
</reference>
<name>A0A645C507_9ZZZZ</name>